<protein>
    <submittedName>
        <fullName evidence="7">4,4'-diapophytoene desaturase (4,4'-diapolycopene-forming)</fullName>
    </submittedName>
</protein>
<reference evidence="7 8" key="1">
    <citation type="submission" date="2024-02" db="EMBL/GenBank/DDBJ databases">
        <title>Haloferula sargassicola NBRC 104335.</title>
        <authorList>
            <person name="Ichikawa N."/>
            <person name="Katano-Makiyama Y."/>
            <person name="Hidaka K."/>
        </authorList>
    </citation>
    <scope>NUCLEOTIDE SEQUENCE [LARGE SCALE GENOMIC DNA]</scope>
    <source>
        <strain evidence="7 8">NBRC 104335</strain>
    </source>
</reference>
<evidence type="ECO:0000256" key="1">
    <source>
        <dbReference type="ARBA" id="ARBA00004829"/>
    </source>
</evidence>
<comment type="caution">
    <text evidence="7">The sequence shown here is derived from an EMBL/GenBank/DDBJ whole genome shotgun (WGS) entry which is preliminary data.</text>
</comment>
<comment type="pathway">
    <text evidence="1 5">Carotenoid biosynthesis.</text>
</comment>
<dbReference type="PROSITE" id="PS00982">
    <property type="entry name" value="PHYTOENE_DH"/>
    <property type="match status" value="1"/>
</dbReference>
<dbReference type="PANTHER" id="PTHR43734:SF1">
    <property type="entry name" value="PHYTOENE DESATURASE"/>
    <property type="match status" value="1"/>
</dbReference>
<dbReference type="Proteomes" id="UP001476282">
    <property type="component" value="Unassembled WGS sequence"/>
</dbReference>
<comment type="similarity">
    <text evidence="2 5">Belongs to the carotenoid/retinoid oxidoreductase family.</text>
</comment>
<evidence type="ECO:0000313" key="8">
    <source>
        <dbReference type="Proteomes" id="UP001476282"/>
    </source>
</evidence>
<dbReference type="PANTHER" id="PTHR43734">
    <property type="entry name" value="PHYTOENE DESATURASE"/>
    <property type="match status" value="1"/>
</dbReference>
<accession>A0ABP9UKV0</accession>
<dbReference type="EMBL" id="BAABRI010000007">
    <property type="protein sequence ID" value="GAA5482233.1"/>
    <property type="molecule type" value="Genomic_DNA"/>
</dbReference>
<sequence length="512" mass="57613">MGYRKGEQMADKRVLIVGAGPGGLTAGMILARRGLDVTIVEKQDRVGGRNAELRAGEFSFDTGPTFLHQKFTLDEVFAEAGRKADDYLDFVKLDPMTRLTWGDVSLETTTDIDRMASNIEAAFPGDSEGYRRFMDDHTAKLRTIFPCLQRPYHRIGSYLHVNLLKALPYVATLNSVCDVLDDYFQDDRLKLAFTFQSKYLGMSPWKCPALFSILSYLEYRYGIYHTQGGLCRISEAMATVFQEHGGTLRLNAPVKELRFAGGKTTGVELADGEVIEADDVILNADYAQAATKMLNGHSVPREKMEKKKFSCSTFMLYLGLDTIYRDEPHHHILFADDYHLNVKQIQGEKDVSKDMSIYIRNSSVTDPTVAPEGKSGIYVLVPTINCRHGHSWEETKQAYRDEVLARIEARTGMKDLRSHVVEERIITPEGWRDDLDVFMGATFNLAHTLDQMLYLRPHNRMDGLENVYLVGGGTHPGSGLPTIYESGRISANLLCEERGIGYERVDLASEFL</sequence>
<evidence type="ECO:0000256" key="2">
    <source>
        <dbReference type="ARBA" id="ARBA00006046"/>
    </source>
</evidence>
<dbReference type="InterPro" id="IPR014105">
    <property type="entry name" value="Carotenoid/retinoid_OxRdtase"/>
</dbReference>
<feature type="domain" description="Amine oxidase" evidence="6">
    <location>
        <begin position="22"/>
        <end position="493"/>
    </location>
</feature>
<evidence type="ECO:0000256" key="3">
    <source>
        <dbReference type="ARBA" id="ARBA00022746"/>
    </source>
</evidence>
<keyword evidence="4 5" id="KW-0560">Oxidoreductase</keyword>
<dbReference type="NCBIfam" id="TIGR02734">
    <property type="entry name" value="crtI_fam"/>
    <property type="match status" value="1"/>
</dbReference>
<gene>
    <name evidence="7" type="primary">crtN</name>
    <name evidence="7" type="ORF">Hsar01_01450</name>
</gene>
<dbReference type="PRINTS" id="PR00419">
    <property type="entry name" value="ADXRDTASE"/>
</dbReference>
<dbReference type="Pfam" id="PF01593">
    <property type="entry name" value="Amino_oxidase"/>
    <property type="match status" value="1"/>
</dbReference>
<organism evidence="7 8">
    <name type="scientific">Haloferula sargassicola</name>
    <dbReference type="NCBI Taxonomy" id="490096"/>
    <lineage>
        <taxon>Bacteria</taxon>
        <taxon>Pseudomonadati</taxon>
        <taxon>Verrucomicrobiota</taxon>
        <taxon>Verrucomicrobiia</taxon>
        <taxon>Verrucomicrobiales</taxon>
        <taxon>Verrucomicrobiaceae</taxon>
        <taxon>Haloferula</taxon>
    </lineage>
</organism>
<name>A0ABP9UKV0_9BACT</name>
<evidence type="ECO:0000256" key="5">
    <source>
        <dbReference type="RuleBase" id="RU362075"/>
    </source>
</evidence>
<keyword evidence="3 5" id="KW-0125">Carotenoid biosynthesis</keyword>
<evidence type="ECO:0000259" key="6">
    <source>
        <dbReference type="Pfam" id="PF01593"/>
    </source>
</evidence>
<dbReference type="InterPro" id="IPR008150">
    <property type="entry name" value="Phytoene_DH_bac_CS"/>
</dbReference>
<proteinExistence type="inferred from homology"/>
<keyword evidence="8" id="KW-1185">Reference proteome</keyword>
<evidence type="ECO:0000313" key="7">
    <source>
        <dbReference type="EMBL" id="GAA5482233.1"/>
    </source>
</evidence>
<dbReference type="InterPro" id="IPR036188">
    <property type="entry name" value="FAD/NAD-bd_sf"/>
</dbReference>
<dbReference type="InterPro" id="IPR002937">
    <property type="entry name" value="Amino_oxidase"/>
</dbReference>
<evidence type="ECO:0000256" key="4">
    <source>
        <dbReference type="ARBA" id="ARBA00023002"/>
    </source>
</evidence>
<dbReference type="SUPFAM" id="SSF51905">
    <property type="entry name" value="FAD/NAD(P)-binding domain"/>
    <property type="match status" value="1"/>
</dbReference>
<dbReference type="Gene3D" id="3.50.50.60">
    <property type="entry name" value="FAD/NAD(P)-binding domain"/>
    <property type="match status" value="2"/>
</dbReference>